<feature type="compositionally biased region" description="Low complexity" evidence="7">
    <location>
        <begin position="375"/>
        <end position="390"/>
    </location>
</feature>
<keyword evidence="2 6" id="KW-0479">Metal-binding</keyword>
<dbReference type="EMBL" id="ML210146">
    <property type="protein sequence ID" value="TFK30573.1"/>
    <property type="molecule type" value="Genomic_DNA"/>
</dbReference>
<dbReference type="Pfam" id="PF00412">
    <property type="entry name" value="LIM"/>
    <property type="match status" value="1"/>
</dbReference>
<comment type="subcellular location">
    <subcellularLocation>
        <location evidence="1">Nucleus</location>
    </subcellularLocation>
</comment>
<accession>A0A5C3LEK8</accession>
<feature type="compositionally biased region" description="Polar residues" evidence="7">
    <location>
        <begin position="464"/>
        <end position="473"/>
    </location>
</feature>
<evidence type="ECO:0000313" key="10">
    <source>
        <dbReference type="Proteomes" id="UP000307440"/>
    </source>
</evidence>
<keyword evidence="5" id="KW-0539">Nucleus</keyword>
<dbReference type="PANTHER" id="PTHR24215">
    <property type="entry name" value="RHO-GTPASE-ACTIVATING PROTEIN LRG1"/>
    <property type="match status" value="1"/>
</dbReference>
<dbReference type="SMART" id="SM00132">
    <property type="entry name" value="LIM"/>
    <property type="match status" value="3"/>
</dbReference>
<keyword evidence="6" id="KW-0440">LIM domain</keyword>
<dbReference type="PANTHER" id="PTHR24215:SF35">
    <property type="entry name" value="MUSCLE LIM PROTEIN MLP84B"/>
    <property type="match status" value="1"/>
</dbReference>
<dbReference type="GO" id="GO:0030036">
    <property type="term" value="P:actin cytoskeleton organization"/>
    <property type="evidence" value="ECO:0007669"/>
    <property type="project" value="TreeGrafter"/>
</dbReference>
<dbReference type="GO" id="GO:0005634">
    <property type="term" value="C:nucleus"/>
    <property type="evidence" value="ECO:0007669"/>
    <property type="project" value="UniProtKB-SubCell"/>
</dbReference>
<dbReference type="GO" id="GO:0005737">
    <property type="term" value="C:cytoplasm"/>
    <property type="evidence" value="ECO:0007669"/>
    <property type="project" value="TreeGrafter"/>
</dbReference>
<feature type="region of interest" description="Disordered" evidence="7">
    <location>
        <begin position="644"/>
        <end position="705"/>
    </location>
</feature>
<sequence>MGFCRRCGEIVVGERCRCGGTSAAPIVTLKKVLSEVSSQDKWTKTYVSSERSVSPARAGSVQSSVEALNRNTSNPPSPTKRFPRPLQSSNVNSLPLNNRVSQYIASTTSRPRSPLKQSVAVADPDSGILPSLINNTLSKVYGSVLQPKETLASYSCAICSTPFPPDATIYPDPSQHTPSDPRFVCRPCYEENGGSKGPCGACSRQVLTLKSEGGFVQAAGKYWHKRCFNCGGCSKNIGNNPMVDLMGRPCCAGCFDGCLKRDTPKKPRPSVGASATSSPNPTPTTPAARVGGLNKNPHGSKTRESSPAIEELEQRLGISRTRDSSPALEGLSQRLSTLSKDINTRSSPNSPQTPTRPRTSSRPLRPGDDEIRTASSPSRSSPVRRSTGSPAPTVEAIQEMKERLFRATSRSPPPARPSLFPSVPAGSRPGSQLFSSGRSSSSYSDLDSVSSPMPATPDLLSDFSDVTTQSSFSEPPDSPNGLEDSDSTVAIQGLSRQLSRYSRSDLFNALDDTIVEETNSQLNTPTKTPIKAIHSANTTPSKMPARTSLGTSPLRLKNSTPRRESTPIEAPSNCMKCGGKLFTVGNKGAFVTLQSSDKSKSSAEVYHSSCFTCSICEGPFESERKGQASFVRFRGKPCHPECAPKERITIHKSPSSPALRTYRREDRLEDSSPTPSPSRARSSTHRPSSSRFEQPALAAPANPLPAPRFGSRTVCPGCKKAVSPMERGVIPGPQGTKWHSACLVCGGKKVRPVSWYGVRKDENSKTPGCGKKLDSAAKSDEDGNVWCRECMLLLGLPNDAPPSPSKTPLTPTYTGSGKIIPQFTGATITRQFTGVSSSDATLLRQLTGNGMSRTRSISPTKQLGSTAATPGSRPRPKSVLGVRGAKSVDEGRGMFLVRQLTGASSTIG</sequence>
<evidence type="ECO:0000256" key="5">
    <source>
        <dbReference type="ARBA" id="ARBA00023242"/>
    </source>
</evidence>
<keyword evidence="10" id="KW-1185">Reference proteome</keyword>
<feature type="region of interest" description="Disordered" evidence="7">
    <location>
        <begin position="536"/>
        <end position="570"/>
    </location>
</feature>
<keyword evidence="3" id="KW-0677">Repeat</keyword>
<protein>
    <recommendedName>
        <fullName evidence="8">LIM zinc-binding domain-containing protein</fullName>
    </recommendedName>
</protein>
<feature type="region of interest" description="Disordered" evidence="7">
    <location>
        <begin position="265"/>
        <end position="309"/>
    </location>
</feature>
<feature type="region of interest" description="Disordered" evidence="7">
    <location>
        <begin position="53"/>
        <end position="93"/>
    </location>
</feature>
<feature type="compositionally biased region" description="Polar residues" evidence="7">
    <location>
        <begin position="60"/>
        <end position="74"/>
    </location>
</feature>
<gene>
    <name evidence="9" type="ORF">FA15DRAFT_662562</name>
</gene>
<feature type="region of interest" description="Disordered" evidence="7">
    <location>
        <begin position="406"/>
        <end position="486"/>
    </location>
</feature>
<feature type="domain" description="LIM zinc-binding" evidence="8">
    <location>
        <begin position="197"/>
        <end position="261"/>
    </location>
</feature>
<evidence type="ECO:0000313" key="9">
    <source>
        <dbReference type="EMBL" id="TFK30573.1"/>
    </source>
</evidence>
<dbReference type="PROSITE" id="PS50023">
    <property type="entry name" value="LIM_DOMAIN_2"/>
    <property type="match status" value="1"/>
</dbReference>
<dbReference type="InterPro" id="IPR001781">
    <property type="entry name" value="Znf_LIM"/>
</dbReference>
<proteinExistence type="predicted"/>
<dbReference type="CDD" id="cd08368">
    <property type="entry name" value="LIM"/>
    <property type="match status" value="2"/>
</dbReference>
<feature type="compositionally biased region" description="Low complexity" evidence="7">
    <location>
        <begin position="671"/>
        <end position="701"/>
    </location>
</feature>
<evidence type="ECO:0000256" key="1">
    <source>
        <dbReference type="ARBA" id="ARBA00004123"/>
    </source>
</evidence>
<feature type="compositionally biased region" description="Polar residues" evidence="7">
    <location>
        <begin position="848"/>
        <end position="869"/>
    </location>
</feature>
<evidence type="ECO:0000256" key="6">
    <source>
        <dbReference type="PROSITE-ProRule" id="PRU00125"/>
    </source>
</evidence>
<reference evidence="9 10" key="1">
    <citation type="journal article" date="2019" name="Nat. Ecol. Evol.">
        <title>Megaphylogeny resolves global patterns of mushroom evolution.</title>
        <authorList>
            <person name="Varga T."/>
            <person name="Krizsan K."/>
            <person name="Foldi C."/>
            <person name="Dima B."/>
            <person name="Sanchez-Garcia M."/>
            <person name="Sanchez-Ramirez S."/>
            <person name="Szollosi G.J."/>
            <person name="Szarkandi J.G."/>
            <person name="Papp V."/>
            <person name="Albert L."/>
            <person name="Andreopoulos W."/>
            <person name="Angelini C."/>
            <person name="Antonin V."/>
            <person name="Barry K.W."/>
            <person name="Bougher N.L."/>
            <person name="Buchanan P."/>
            <person name="Buyck B."/>
            <person name="Bense V."/>
            <person name="Catcheside P."/>
            <person name="Chovatia M."/>
            <person name="Cooper J."/>
            <person name="Damon W."/>
            <person name="Desjardin D."/>
            <person name="Finy P."/>
            <person name="Geml J."/>
            <person name="Haridas S."/>
            <person name="Hughes K."/>
            <person name="Justo A."/>
            <person name="Karasinski D."/>
            <person name="Kautmanova I."/>
            <person name="Kiss B."/>
            <person name="Kocsube S."/>
            <person name="Kotiranta H."/>
            <person name="LaButti K.M."/>
            <person name="Lechner B.E."/>
            <person name="Liimatainen K."/>
            <person name="Lipzen A."/>
            <person name="Lukacs Z."/>
            <person name="Mihaltcheva S."/>
            <person name="Morgado L.N."/>
            <person name="Niskanen T."/>
            <person name="Noordeloos M.E."/>
            <person name="Ohm R.A."/>
            <person name="Ortiz-Santana B."/>
            <person name="Ovrebo C."/>
            <person name="Racz N."/>
            <person name="Riley R."/>
            <person name="Savchenko A."/>
            <person name="Shiryaev A."/>
            <person name="Soop K."/>
            <person name="Spirin V."/>
            <person name="Szebenyi C."/>
            <person name="Tomsovsky M."/>
            <person name="Tulloss R.E."/>
            <person name="Uehling J."/>
            <person name="Grigoriev I.V."/>
            <person name="Vagvolgyi C."/>
            <person name="Papp T."/>
            <person name="Martin F.M."/>
            <person name="Miettinen O."/>
            <person name="Hibbett D.S."/>
            <person name="Nagy L.G."/>
        </authorList>
    </citation>
    <scope>NUCLEOTIDE SEQUENCE [LARGE SCALE GENOMIC DNA]</scope>
    <source>
        <strain evidence="9 10">CBS 121175</strain>
    </source>
</reference>
<dbReference type="GO" id="GO:0046872">
    <property type="term" value="F:metal ion binding"/>
    <property type="evidence" value="ECO:0007669"/>
    <property type="project" value="UniProtKB-KW"/>
</dbReference>
<organism evidence="9 10">
    <name type="scientific">Coprinopsis marcescibilis</name>
    <name type="common">Agaric fungus</name>
    <name type="synonym">Psathyrella marcescibilis</name>
    <dbReference type="NCBI Taxonomy" id="230819"/>
    <lineage>
        <taxon>Eukaryota</taxon>
        <taxon>Fungi</taxon>
        <taxon>Dikarya</taxon>
        <taxon>Basidiomycota</taxon>
        <taxon>Agaricomycotina</taxon>
        <taxon>Agaricomycetes</taxon>
        <taxon>Agaricomycetidae</taxon>
        <taxon>Agaricales</taxon>
        <taxon>Agaricineae</taxon>
        <taxon>Psathyrellaceae</taxon>
        <taxon>Coprinopsis</taxon>
    </lineage>
</organism>
<evidence type="ECO:0000256" key="3">
    <source>
        <dbReference type="ARBA" id="ARBA00022737"/>
    </source>
</evidence>
<keyword evidence="4 6" id="KW-0862">Zinc</keyword>
<evidence type="ECO:0000256" key="4">
    <source>
        <dbReference type="ARBA" id="ARBA00022833"/>
    </source>
</evidence>
<feature type="region of interest" description="Disordered" evidence="7">
    <location>
        <begin position="338"/>
        <end position="394"/>
    </location>
</feature>
<dbReference type="Proteomes" id="UP000307440">
    <property type="component" value="Unassembled WGS sequence"/>
</dbReference>
<name>A0A5C3LEK8_COPMA</name>
<evidence type="ECO:0000256" key="7">
    <source>
        <dbReference type="SAM" id="MobiDB-lite"/>
    </source>
</evidence>
<dbReference type="GO" id="GO:0030695">
    <property type="term" value="F:GTPase regulator activity"/>
    <property type="evidence" value="ECO:0007669"/>
    <property type="project" value="UniProtKB-ARBA"/>
</dbReference>
<dbReference type="PROSITE" id="PS00478">
    <property type="entry name" value="LIM_DOMAIN_1"/>
    <property type="match status" value="1"/>
</dbReference>
<evidence type="ECO:0000256" key="2">
    <source>
        <dbReference type="ARBA" id="ARBA00022723"/>
    </source>
</evidence>
<dbReference type="AlphaFoldDB" id="A0A5C3LEK8"/>
<feature type="region of interest" description="Disordered" evidence="7">
    <location>
        <begin position="848"/>
        <end position="883"/>
    </location>
</feature>
<feature type="compositionally biased region" description="Low complexity" evidence="7">
    <location>
        <begin position="431"/>
        <end position="451"/>
    </location>
</feature>
<dbReference type="Gene3D" id="2.10.110.10">
    <property type="entry name" value="Cysteine Rich Protein"/>
    <property type="match status" value="3"/>
</dbReference>
<feature type="compositionally biased region" description="Low complexity" evidence="7">
    <location>
        <begin position="344"/>
        <end position="364"/>
    </location>
</feature>
<dbReference type="STRING" id="230819.A0A5C3LEK8"/>
<evidence type="ECO:0000259" key="8">
    <source>
        <dbReference type="PROSITE" id="PS50023"/>
    </source>
</evidence>
<dbReference type="OrthoDB" id="1112565at2759"/>